<dbReference type="InterPro" id="IPR036779">
    <property type="entry name" value="LysM_dom_sf"/>
</dbReference>
<evidence type="ECO:0000256" key="1">
    <source>
        <dbReference type="SAM" id="Phobius"/>
    </source>
</evidence>
<reference evidence="3" key="1">
    <citation type="journal article" date="2014" name="Front. Microbiol.">
        <title>High frequency of phylogenetically diverse reductive dehalogenase-homologous genes in deep subseafloor sedimentary metagenomes.</title>
        <authorList>
            <person name="Kawai M."/>
            <person name="Futagami T."/>
            <person name="Toyoda A."/>
            <person name="Takaki Y."/>
            <person name="Nishi S."/>
            <person name="Hori S."/>
            <person name="Arai W."/>
            <person name="Tsubouchi T."/>
            <person name="Morono Y."/>
            <person name="Uchiyama I."/>
            <person name="Ito T."/>
            <person name="Fujiyama A."/>
            <person name="Inagaki F."/>
            <person name="Takami H."/>
        </authorList>
    </citation>
    <scope>NUCLEOTIDE SEQUENCE</scope>
    <source>
        <strain evidence="3">Expedition CK06-06</strain>
    </source>
</reference>
<evidence type="ECO:0000313" key="3">
    <source>
        <dbReference type="EMBL" id="GAG38827.1"/>
    </source>
</evidence>
<dbReference type="Gene3D" id="3.10.350.10">
    <property type="entry name" value="LysM domain"/>
    <property type="match status" value="1"/>
</dbReference>
<accession>X0XU61</accession>
<evidence type="ECO:0000259" key="2">
    <source>
        <dbReference type="PROSITE" id="PS51782"/>
    </source>
</evidence>
<dbReference type="PROSITE" id="PS51782">
    <property type="entry name" value="LYSM"/>
    <property type="match status" value="1"/>
</dbReference>
<dbReference type="AlphaFoldDB" id="X0XU61"/>
<dbReference type="SMART" id="SM00257">
    <property type="entry name" value="LysM"/>
    <property type="match status" value="1"/>
</dbReference>
<name>X0XU61_9ZZZZ</name>
<protein>
    <recommendedName>
        <fullName evidence="2">LysM domain-containing protein</fullName>
    </recommendedName>
</protein>
<dbReference type="EMBL" id="BARS01047326">
    <property type="protein sequence ID" value="GAG38827.1"/>
    <property type="molecule type" value="Genomic_DNA"/>
</dbReference>
<dbReference type="SUPFAM" id="SSF54106">
    <property type="entry name" value="LysM domain"/>
    <property type="match status" value="1"/>
</dbReference>
<keyword evidence="1" id="KW-0812">Transmembrane</keyword>
<sequence>MTSDAKIGLLLGLVFIFIIAFMVNGLPSFRKDTNTNELTTNMVSSQNNPPAFGAKERGVINRRKEAEKQPLKVQSSPIGNQNIRFKAPLPKNTSVVKGTGGVRSVAQTQPLPAVKKEEIRKVKPSKLTLPRVYVVNKGENLTVIAKKLYGSENWSKRINIDRIFEANRKFLKSPDEIYEGQKLIIPQLTASVPNKSKVSSVLARSMLEKVKSIGTRLSADGRGAGRSRQYV</sequence>
<feature type="domain" description="LysM" evidence="2">
    <location>
        <begin position="131"/>
        <end position="185"/>
    </location>
</feature>
<proteinExistence type="predicted"/>
<keyword evidence="1" id="KW-0472">Membrane</keyword>
<feature type="non-terminal residue" evidence="3">
    <location>
        <position position="231"/>
    </location>
</feature>
<dbReference type="CDD" id="cd00118">
    <property type="entry name" value="LysM"/>
    <property type="match status" value="1"/>
</dbReference>
<gene>
    <name evidence="3" type="ORF">S01H1_71101</name>
</gene>
<dbReference type="Pfam" id="PF01476">
    <property type="entry name" value="LysM"/>
    <property type="match status" value="1"/>
</dbReference>
<organism evidence="3">
    <name type="scientific">marine sediment metagenome</name>
    <dbReference type="NCBI Taxonomy" id="412755"/>
    <lineage>
        <taxon>unclassified sequences</taxon>
        <taxon>metagenomes</taxon>
        <taxon>ecological metagenomes</taxon>
    </lineage>
</organism>
<dbReference type="InterPro" id="IPR018392">
    <property type="entry name" value="LysM"/>
</dbReference>
<feature type="transmembrane region" description="Helical" evidence="1">
    <location>
        <begin position="7"/>
        <end position="26"/>
    </location>
</feature>
<comment type="caution">
    <text evidence="3">The sequence shown here is derived from an EMBL/GenBank/DDBJ whole genome shotgun (WGS) entry which is preliminary data.</text>
</comment>
<keyword evidence="1" id="KW-1133">Transmembrane helix</keyword>